<evidence type="ECO:0000313" key="1">
    <source>
        <dbReference type="EMBL" id="KIO19891.1"/>
    </source>
</evidence>
<dbReference type="EMBL" id="KN823198">
    <property type="protein sequence ID" value="KIO19891.1"/>
    <property type="molecule type" value="Genomic_DNA"/>
</dbReference>
<keyword evidence="2" id="KW-1185">Reference proteome</keyword>
<proteinExistence type="predicted"/>
<dbReference type="AlphaFoldDB" id="A0A0C3Q7C1"/>
<evidence type="ECO:0000313" key="2">
    <source>
        <dbReference type="Proteomes" id="UP000054248"/>
    </source>
</evidence>
<dbReference type="Proteomes" id="UP000054248">
    <property type="component" value="Unassembled WGS sequence"/>
</dbReference>
<reference evidence="2" key="2">
    <citation type="submission" date="2015-01" db="EMBL/GenBank/DDBJ databases">
        <title>Evolutionary Origins and Diversification of the Mycorrhizal Mutualists.</title>
        <authorList>
            <consortium name="DOE Joint Genome Institute"/>
            <consortium name="Mycorrhizal Genomics Consortium"/>
            <person name="Kohler A."/>
            <person name="Kuo A."/>
            <person name="Nagy L.G."/>
            <person name="Floudas D."/>
            <person name="Copeland A."/>
            <person name="Barry K.W."/>
            <person name="Cichocki N."/>
            <person name="Veneault-Fourrey C."/>
            <person name="LaButti K."/>
            <person name="Lindquist E.A."/>
            <person name="Lipzen A."/>
            <person name="Lundell T."/>
            <person name="Morin E."/>
            <person name="Murat C."/>
            <person name="Riley R."/>
            <person name="Ohm R."/>
            <person name="Sun H."/>
            <person name="Tunlid A."/>
            <person name="Henrissat B."/>
            <person name="Grigoriev I.V."/>
            <person name="Hibbett D.S."/>
            <person name="Martin F."/>
        </authorList>
    </citation>
    <scope>NUCLEOTIDE SEQUENCE [LARGE SCALE GENOMIC DNA]</scope>
    <source>
        <strain evidence="2">MUT 4182</strain>
    </source>
</reference>
<name>A0A0C3Q7C1_9AGAM</name>
<accession>A0A0C3Q7C1</accession>
<protein>
    <submittedName>
        <fullName evidence="1">Uncharacterized protein</fullName>
    </submittedName>
</protein>
<gene>
    <name evidence="1" type="ORF">M407DRAFT_143290</name>
</gene>
<dbReference type="HOGENOM" id="CLU_1620278_0_0_1"/>
<reference evidence="1 2" key="1">
    <citation type="submission" date="2014-04" db="EMBL/GenBank/DDBJ databases">
        <authorList>
            <consortium name="DOE Joint Genome Institute"/>
            <person name="Kuo A."/>
            <person name="Girlanda M."/>
            <person name="Perotto S."/>
            <person name="Kohler A."/>
            <person name="Nagy L.G."/>
            <person name="Floudas D."/>
            <person name="Copeland A."/>
            <person name="Barry K.W."/>
            <person name="Cichocki N."/>
            <person name="Veneault-Fourrey C."/>
            <person name="LaButti K."/>
            <person name="Lindquist E.A."/>
            <person name="Lipzen A."/>
            <person name="Lundell T."/>
            <person name="Morin E."/>
            <person name="Murat C."/>
            <person name="Sun H."/>
            <person name="Tunlid A."/>
            <person name="Henrissat B."/>
            <person name="Grigoriev I.V."/>
            <person name="Hibbett D.S."/>
            <person name="Martin F."/>
            <person name="Nordberg H.P."/>
            <person name="Cantor M.N."/>
            <person name="Hua S.X."/>
        </authorList>
    </citation>
    <scope>NUCLEOTIDE SEQUENCE [LARGE SCALE GENOMIC DNA]</scope>
    <source>
        <strain evidence="1 2">MUT 4182</strain>
    </source>
</reference>
<sequence>MVVFHHGRVGTMDIPLVLVLVEVGVCHTNHNLNHMSADYCCFRSQGNLLERHDCHSRKSHFYRDMMTLPNSLHRPGHSNNVVPKIGLGILPRHTSRLIVSCGLRNMTRAQEPKRCYNCCLVLHLHLDHDDSGCTRGLPEQIRYRICRAFWQDVGRLEAGQSGGG</sequence>
<organism evidence="1 2">
    <name type="scientific">Tulasnella calospora MUT 4182</name>
    <dbReference type="NCBI Taxonomy" id="1051891"/>
    <lineage>
        <taxon>Eukaryota</taxon>
        <taxon>Fungi</taxon>
        <taxon>Dikarya</taxon>
        <taxon>Basidiomycota</taxon>
        <taxon>Agaricomycotina</taxon>
        <taxon>Agaricomycetes</taxon>
        <taxon>Cantharellales</taxon>
        <taxon>Tulasnellaceae</taxon>
        <taxon>Tulasnella</taxon>
    </lineage>
</organism>